<sequence length="777" mass="89083">MSQDVFKHITRKQLQRSRSRSFDGRSDRSPSSLFPKKENGLTPTTRLRLLTFSSVSRYSFSYSPLIIRGGINDYLPLDLNITNPWESLPETEMRRTGEELFGNYTISTEALGDEQDRSPFTARPKKRRSLGDIYYVPVPGKQHTSSAVDTPLQAIATTNNTTFSIWSANDYFCLLFGLSGSKLNRHKVFDIFPKAFSSYLSTLMSSFPIDNEHERVLFCGDIFPVKTVDGIRVMDFWVKEKAGKLIWILEFVEESYIEFQLSNNDFVIDLKTGEPLTLDFLPSQLPKTWDERLYLGTRMSTGLICPSMIYPLSGNTYQYTIFHYAAGLLFINRNRKIVSLNEAIFESMLGFGDLLMRDISIIFPDFNEILDLLLDSRFLDPGRVVSELHIRHAYYRIKSYNPNIGDRPELVHADGHRIRVDCQIISVSPASDYPSEPAFGVWLIFDSVDNRASNYISSKRSAELLEKAVKSEETNDLGGPRETSDEISFQCDGIWENIPQKISMYNTVKELGIGAYGQVKLASYKCHKEHEVILKSINKSRILLDSWMRDKELGTVPMEISILNFLKTKPHPNIVNMISFFEDNDNYYLLTEPQMPGIDLFDYIEVRSSISEVECKAIFYQIALAIGHLHTFDIVHRDIKDENIILEQSGVARLIDFGSSSLTRKGPFDTFRGTVGFAAPELLKGERYMGKEQDVWALGILLYTIVYRENPFYNIEEILDGELRIPFEMSKEPVDLIYRMLDRNVQARITVEDVIQHCWFNDVRTVKPSHVPVPLTL</sequence>
<dbReference type="PROSITE" id="PS50011">
    <property type="entry name" value="PROTEIN_KINASE_DOM"/>
    <property type="match status" value="1"/>
</dbReference>
<comment type="subcellular location">
    <subcellularLocation>
        <location evidence="1">Cytoplasm</location>
    </subcellularLocation>
</comment>
<keyword evidence="3" id="KW-0963">Cytoplasm</keyword>
<comment type="catalytic activity">
    <reaction evidence="10">
        <text>L-threonyl-[protein] + ATP = O-phospho-L-threonyl-[protein] + ADP + H(+)</text>
        <dbReference type="Rhea" id="RHEA:46608"/>
        <dbReference type="Rhea" id="RHEA-COMP:11060"/>
        <dbReference type="Rhea" id="RHEA-COMP:11605"/>
        <dbReference type="ChEBI" id="CHEBI:15378"/>
        <dbReference type="ChEBI" id="CHEBI:30013"/>
        <dbReference type="ChEBI" id="CHEBI:30616"/>
        <dbReference type="ChEBI" id="CHEBI:61977"/>
        <dbReference type="ChEBI" id="CHEBI:456216"/>
        <dbReference type="EC" id="2.7.11.1"/>
    </reaction>
</comment>
<dbReference type="PANTHER" id="PTHR24346:SF51">
    <property type="entry name" value="PAS DOMAIN-CONTAINING SERINE_THREONINE-PROTEIN KINASE"/>
    <property type="match status" value="1"/>
</dbReference>
<feature type="binding site" evidence="12">
    <location>
        <position position="535"/>
    </location>
    <ligand>
        <name>ATP</name>
        <dbReference type="ChEBI" id="CHEBI:30616"/>
    </ligand>
</feature>
<protein>
    <recommendedName>
        <fullName evidence="2">non-specific serine/threonine protein kinase</fullName>
        <ecNumber evidence="2">2.7.11.1</ecNumber>
    </recommendedName>
</protein>
<evidence type="ECO:0000313" key="15">
    <source>
        <dbReference type="EMBL" id="WBW72704.1"/>
    </source>
</evidence>
<feature type="region of interest" description="Disordered" evidence="13">
    <location>
        <begin position="9"/>
        <end position="40"/>
    </location>
</feature>
<keyword evidence="6" id="KW-0808">Transferase</keyword>
<dbReference type="GO" id="GO:0045719">
    <property type="term" value="P:negative regulation of glycogen biosynthetic process"/>
    <property type="evidence" value="ECO:0007669"/>
    <property type="project" value="TreeGrafter"/>
</dbReference>
<dbReference type="GO" id="GO:0004674">
    <property type="term" value="F:protein serine/threonine kinase activity"/>
    <property type="evidence" value="ECO:0007669"/>
    <property type="project" value="UniProtKB-KW"/>
</dbReference>
<dbReference type="GeneID" id="80875845"/>
<keyword evidence="4 15" id="KW-0723">Serine/threonine-protein kinase</keyword>
<dbReference type="Proteomes" id="UP001212411">
    <property type="component" value="Chromosome 1"/>
</dbReference>
<feature type="compositionally biased region" description="Basic residues" evidence="13">
    <location>
        <begin position="9"/>
        <end position="19"/>
    </location>
</feature>
<keyword evidence="8 15" id="KW-0418">Kinase</keyword>
<accession>A0AAE9WAK2</accession>
<dbReference type="InterPro" id="IPR011009">
    <property type="entry name" value="Kinase-like_dom_sf"/>
</dbReference>
<dbReference type="CDD" id="cd14004">
    <property type="entry name" value="STKc_PASK"/>
    <property type="match status" value="1"/>
</dbReference>
<keyword evidence="9 12" id="KW-0067">ATP-binding</keyword>
<evidence type="ECO:0000256" key="8">
    <source>
        <dbReference type="ARBA" id="ARBA00022777"/>
    </source>
</evidence>
<evidence type="ECO:0000256" key="11">
    <source>
        <dbReference type="ARBA" id="ARBA00048679"/>
    </source>
</evidence>
<dbReference type="FunFam" id="3.30.200.20:FF:000314">
    <property type="entry name" value="Serine/threonine protein kinase"/>
    <property type="match status" value="1"/>
</dbReference>
<dbReference type="Gene3D" id="1.10.510.10">
    <property type="entry name" value="Transferase(Phosphotransferase) domain 1"/>
    <property type="match status" value="1"/>
</dbReference>
<dbReference type="Gene3D" id="3.30.200.20">
    <property type="entry name" value="Phosphorylase Kinase, domain 1"/>
    <property type="match status" value="1"/>
</dbReference>
<name>A0AAE9WAK2_9SCHI</name>
<evidence type="ECO:0000256" key="10">
    <source>
        <dbReference type="ARBA" id="ARBA00047899"/>
    </source>
</evidence>
<dbReference type="KEGG" id="som:SOMG_02364"/>
<dbReference type="InterPro" id="IPR000719">
    <property type="entry name" value="Prot_kinase_dom"/>
</dbReference>
<dbReference type="GO" id="GO:0005634">
    <property type="term" value="C:nucleus"/>
    <property type="evidence" value="ECO:0007669"/>
    <property type="project" value="TreeGrafter"/>
</dbReference>
<dbReference type="InterPro" id="IPR017441">
    <property type="entry name" value="Protein_kinase_ATP_BS"/>
</dbReference>
<evidence type="ECO:0000256" key="12">
    <source>
        <dbReference type="PROSITE-ProRule" id="PRU10141"/>
    </source>
</evidence>
<evidence type="ECO:0000259" key="14">
    <source>
        <dbReference type="PROSITE" id="PS50011"/>
    </source>
</evidence>
<dbReference type="AlphaFoldDB" id="A0AAE9WAK2"/>
<evidence type="ECO:0000256" key="9">
    <source>
        <dbReference type="ARBA" id="ARBA00022840"/>
    </source>
</evidence>
<dbReference type="RefSeq" id="XP_056036947.1">
    <property type="nucleotide sequence ID" value="XM_056181156.1"/>
</dbReference>
<dbReference type="EC" id="2.7.11.1" evidence="2"/>
<dbReference type="PANTHER" id="PTHR24346">
    <property type="entry name" value="MAP/MICROTUBULE AFFINITY-REGULATING KINASE"/>
    <property type="match status" value="1"/>
</dbReference>
<dbReference type="PROSITE" id="PS00108">
    <property type="entry name" value="PROTEIN_KINASE_ST"/>
    <property type="match status" value="1"/>
</dbReference>
<evidence type="ECO:0000313" key="16">
    <source>
        <dbReference type="Proteomes" id="UP001212411"/>
    </source>
</evidence>
<keyword evidence="5" id="KW-0597">Phosphoprotein</keyword>
<dbReference type="SMART" id="SM00220">
    <property type="entry name" value="S_TKc"/>
    <property type="match status" value="1"/>
</dbReference>
<organism evidence="15 16">
    <name type="scientific">Schizosaccharomyces osmophilus</name>
    <dbReference type="NCBI Taxonomy" id="2545709"/>
    <lineage>
        <taxon>Eukaryota</taxon>
        <taxon>Fungi</taxon>
        <taxon>Dikarya</taxon>
        <taxon>Ascomycota</taxon>
        <taxon>Taphrinomycotina</taxon>
        <taxon>Schizosaccharomycetes</taxon>
        <taxon>Schizosaccharomycetales</taxon>
        <taxon>Schizosaccharomycetaceae</taxon>
        <taxon>Schizosaccharomyces</taxon>
    </lineage>
</organism>
<dbReference type="FunFam" id="1.10.510.10:FF:000320">
    <property type="entry name" value="Serine/threonine protein kinase"/>
    <property type="match status" value="1"/>
</dbReference>
<evidence type="ECO:0000256" key="6">
    <source>
        <dbReference type="ARBA" id="ARBA00022679"/>
    </source>
</evidence>
<dbReference type="GO" id="GO:0005524">
    <property type="term" value="F:ATP binding"/>
    <property type="evidence" value="ECO:0007669"/>
    <property type="project" value="UniProtKB-UniRule"/>
</dbReference>
<proteinExistence type="predicted"/>
<comment type="catalytic activity">
    <reaction evidence="11">
        <text>L-seryl-[protein] + ATP = O-phospho-L-seryl-[protein] + ADP + H(+)</text>
        <dbReference type="Rhea" id="RHEA:17989"/>
        <dbReference type="Rhea" id="RHEA-COMP:9863"/>
        <dbReference type="Rhea" id="RHEA-COMP:11604"/>
        <dbReference type="ChEBI" id="CHEBI:15378"/>
        <dbReference type="ChEBI" id="CHEBI:29999"/>
        <dbReference type="ChEBI" id="CHEBI:30616"/>
        <dbReference type="ChEBI" id="CHEBI:83421"/>
        <dbReference type="ChEBI" id="CHEBI:456216"/>
        <dbReference type="EC" id="2.7.11.1"/>
    </reaction>
</comment>
<evidence type="ECO:0000256" key="13">
    <source>
        <dbReference type="SAM" id="MobiDB-lite"/>
    </source>
</evidence>
<evidence type="ECO:0000256" key="1">
    <source>
        <dbReference type="ARBA" id="ARBA00004496"/>
    </source>
</evidence>
<dbReference type="Pfam" id="PF00069">
    <property type="entry name" value="Pkinase"/>
    <property type="match status" value="1"/>
</dbReference>
<dbReference type="GO" id="GO:0035556">
    <property type="term" value="P:intracellular signal transduction"/>
    <property type="evidence" value="ECO:0007669"/>
    <property type="project" value="TreeGrafter"/>
</dbReference>
<evidence type="ECO:0000256" key="5">
    <source>
        <dbReference type="ARBA" id="ARBA00022553"/>
    </source>
</evidence>
<evidence type="ECO:0000256" key="4">
    <source>
        <dbReference type="ARBA" id="ARBA00022527"/>
    </source>
</evidence>
<keyword evidence="16" id="KW-1185">Reference proteome</keyword>
<dbReference type="GO" id="GO:0005829">
    <property type="term" value="C:cytosol"/>
    <property type="evidence" value="ECO:0007669"/>
    <property type="project" value="TreeGrafter"/>
</dbReference>
<dbReference type="SUPFAM" id="SSF56112">
    <property type="entry name" value="Protein kinase-like (PK-like)"/>
    <property type="match status" value="1"/>
</dbReference>
<dbReference type="InterPro" id="IPR008271">
    <property type="entry name" value="Ser/Thr_kinase_AS"/>
</dbReference>
<keyword evidence="7 12" id="KW-0547">Nucleotide-binding</keyword>
<evidence type="ECO:0000256" key="2">
    <source>
        <dbReference type="ARBA" id="ARBA00012513"/>
    </source>
</evidence>
<gene>
    <name evidence="15" type="primary">ppk6</name>
    <name evidence="15" type="ORF">SOMG_02364</name>
</gene>
<dbReference type="EMBL" id="CP115611">
    <property type="protein sequence ID" value="WBW72704.1"/>
    <property type="molecule type" value="Genomic_DNA"/>
</dbReference>
<reference evidence="15 16" key="1">
    <citation type="journal article" date="2023" name="G3 (Bethesda)">
        <title>A high-quality reference genome for the fission yeast Schizosaccharomyces osmophilus.</title>
        <authorList>
            <person name="Jia G.S."/>
            <person name="Zhang W.C."/>
            <person name="Liang Y."/>
            <person name="Liu X.H."/>
            <person name="Rhind N."/>
            <person name="Pidoux A."/>
            <person name="Brysch-Herzberg M."/>
            <person name="Du L.L."/>
        </authorList>
    </citation>
    <scope>NUCLEOTIDE SEQUENCE [LARGE SCALE GENOMIC DNA]</scope>
    <source>
        <strain evidence="15 16">CBS 15793</strain>
    </source>
</reference>
<evidence type="ECO:0000256" key="3">
    <source>
        <dbReference type="ARBA" id="ARBA00022490"/>
    </source>
</evidence>
<evidence type="ECO:0000256" key="7">
    <source>
        <dbReference type="ARBA" id="ARBA00022741"/>
    </source>
</evidence>
<feature type="domain" description="Protein kinase" evidence="14">
    <location>
        <begin position="505"/>
        <end position="760"/>
    </location>
</feature>
<dbReference type="PROSITE" id="PS00107">
    <property type="entry name" value="PROTEIN_KINASE_ATP"/>
    <property type="match status" value="1"/>
</dbReference>